<accession>A0A927MU88</accession>
<organism evidence="1 2">
    <name type="scientific">Actinopolymorpha pittospori</name>
    <dbReference type="NCBI Taxonomy" id="648752"/>
    <lineage>
        <taxon>Bacteria</taxon>
        <taxon>Bacillati</taxon>
        <taxon>Actinomycetota</taxon>
        <taxon>Actinomycetes</taxon>
        <taxon>Propionibacteriales</taxon>
        <taxon>Actinopolymorphaceae</taxon>
        <taxon>Actinopolymorpha</taxon>
    </lineage>
</organism>
<dbReference type="SUPFAM" id="SSF51735">
    <property type="entry name" value="NAD(P)-binding Rossmann-fold domains"/>
    <property type="match status" value="1"/>
</dbReference>
<protein>
    <submittedName>
        <fullName evidence="1">Uncharacterized protein YbjT (DUF2867 family)</fullName>
    </submittedName>
</protein>
<reference evidence="1" key="1">
    <citation type="submission" date="2020-10" db="EMBL/GenBank/DDBJ databases">
        <title>Sequencing the genomes of 1000 actinobacteria strains.</title>
        <authorList>
            <person name="Klenk H.-P."/>
        </authorList>
    </citation>
    <scope>NUCLEOTIDE SEQUENCE</scope>
    <source>
        <strain evidence="1">DSM 45354</strain>
    </source>
</reference>
<name>A0A927MU88_9ACTN</name>
<dbReference type="InterPro" id="IPR036291">
    <property type="entry name" value="NAD(P)-bd_dom_sf"/>
</dbReference>
<comment type="caution">
    <text evidence="1">The sequence shown here is derived from an EMBL/GenBank/DDBJ whole genome shotgun (WGS) entry which is preliminary data.</text>
</comment>
<dbReference type="RefSeq" id="WP_337917432.1">
    <property type="nucleotide sequence ID" value="NZ_BAABJL010000064.1"/>
</dbReference>
<evidence type="ECO:0000313" key="1">
    <source>
        <dbReference type="EMBL" id="MBE1603402.1"/>
    </source>
</evidence>
<dbReference type="AlphaFoldDB" id="A0A927MU88"/>
<sequence>MFASVGGAERGTGISYWESKWQIEQHIHAIGLPATILRPVRFMETTPSRACPWATSWTAS</sequence>
<evidence type="ECO:0000313" key="2">
    <source>
        <dbReference type="Proteomes" id="UP000638648"/>
    </source>
</evidence>
<keyword evidence="2" id="KW-1185">Reference proteome</keyword>
<dbReference type="Proteomes" id="UP000638648">
    <property type="component" value="Unassembled WGS sequence"/>
</dbReference>
<dbReference type="EMBL" id="JADBEM010000001">
    <property type="protein sequence ID" value="MBE1603402.1"/>
    <property type="molecule type" value="Genomic_DNA"/>
</dbReference>
<dbReference type="Gene3D" id="3.40.50.720">
    <property type="entry name" value="NAD(P)-binding Rossmann-like Domain"/>
    <property type="match status" value="1"/>
</dbReference>
<gene>
    <name evidence="1" type="ORF">HEB94_000250</name>
</gene>
<proteinExistence type="predicted"/>